<gene>
    <name evidence="1" type="ORF">QBC42DRAFT_92171</name>
</gene>
<dbReference type="EMBL" id="MU864989">
    <property type="protein sequence ID" value="KAK4461513.1"/>
    <property type="molecule type" value="Genomic_DNA"/>
</dbReference>
<dbReference type="Proteomes" id="UP001321749">
    <property type="component" value="Unassembled WGS sequence"/>
</dbReference>
<comment type="caution">
    <text evidence="1">The sequence shown here is derived from an EMBL/GenBank/DDBJ whole genome shotgun (WGS) entry which is preliminary data.</text>
</comment>
<evidence type="ECO:0000313" key="2">
    <source>
        <dbReference type="Proteomes" id="UP001321749"/>
    </source>
</evidence>
<proteinExistence type="predicted"/>
<reference evidence="1" key="2">
    <citation type="submission" date="2023-06" db="EMBL/GenBank/DDBJ databases">
        <authorList>
            <consortium name="Lawrence Berkeley National Laboratory"/>
            <person name="Mondo S.J."/>
            <person name="Hensen N."/>
            <person name="Bonometti L."/>
            <person name="Westerberg I."/>
            <person name="Brannstrom I.O."/>
            <person name="Guillou S."/>
            <person name="Cros-Aarteil S."/>
            <person name="Calhoun S."/>
            <person name="Haridas S."/>
            <person name="Kuo A."/>
            <person name="Pangilinan J."/>
            <person name="Riley R."/>
            <person name="Labutti K."/>
            <person name="Andreopoulos B."/>
            <person name="Lipzen A."/>
            <person name="Chen C."/>
            <person name="Yanf M."/>
            <person name="Daum C."/>
            <person name="Ng V."/>
            <person name="Clum A."/>
            <person name="Steindorff A."/>
            <person name="Ohm R."/>
            <person name="Martin F."/>
            <person name="Silar P."/>
            <person name="Natvig D."/>
            <person name="Lalanne C."/>
            <person name="Gautier V."/>
            <person name="Ament-Velasquez S.L."/>
            <person name="Kruys A."/>
            <person name="Hutchinson M.I."/>
            <person name="Powell A.J."/>
            <person name="Barry K."/>
            <person name="Miller A.N."/>
            <person name="Grigoriev I.V."/>
            <person name="Debuchy R."/>
            <person name="Gladieux P."/>
            <person name="Thoren M.H."/>
            <person name="Johannesson H."/>
        </authorList>
    </citation>
    <scope>NUCLEOTIDE SEQUENCE</scope>
    <source>
        <strain evidence="1">PSN324</strain>
    </source>
</reference>
<protein>
    <submittedName>
        <fullName evidence="1">Uncharacterized protein</fullName>
    </submittedName>
</protein>
<accession>A0AAV9HMC7</accession>
<organism evidence="1 2">
    <name type="scientific">Cladorrhinum samala</name>
    <dbReference type="NCBI Taxonomy" id="585594"/>
    <lineage>
        <taxon>Eukaryota</taxon>
        <taxon>Fungi</taxon>
        <taxon>Dikarya</taxon>
        <taxon>Ascomycota</taxon>
        <taxon>Pezizomycotina</taxon>
        <taxon>Sordariomycetes</taxon>
        <taxon>Sordariomycetidae</taxon>
        <taxon>Sordariales</taxon>
        <taxon>Podosporaceae</taxon>
        <taxon>Cladorrhinum</taxon>
    </lineage>
</organism>
<reference evidence="1" key="1">
    <citation type="journal article" date="2023" name="Mol. Phylogenet. Evol.">
        <title>Genome-scale phylogeny and comparative genomics of the fungal order Sordariales.</title>
        <authorList>
            <person name="Hensen N."/>
            <person name="Bonometti L."/>
            <person name="Westerberg I."/>
            <person name="Brannstrom I.O."/>
            <person name="Guillou S."/>
            <person name="Cros-Aarteil S."/>
            <person name="Calhoun S."/>
            <person name="Haridas S."/>
            <person name="Kuo A."/>
            <person name="Mondo S."/>
            <person name="Pangilinan J."/>
            <person name="Riley R."/>
            <person name="LaButti K."/>
            <person name="Andreopoulos B."/>
            <person name="Lipzen A."/>
            <person name="Chen C."/>
            <person name="Yan M."/>
            <person name="Daum C."/>
            <person name="Ng V."/>
            <person name="Clum A."/>
            <person name="Steindorff A."/>
            <person name="Ohm R.A."/>
            <person name="Martin F."/>
            <person name="Silar P."/>
            <person name="Natvig D.O."/>
            <person name="Lalanne C."/>
            <person name="Gautier V."/>
            <person name="Ament-Velasquez S.L."/>
            <person name="Kruys A."/>
            <person name="Hutchinson M.I."/>
            <person name="Powell A.J."/>
            <person name="Barry K."/>
            <person name="Miller A.N."/>
            <person name="Grigoriev I.V."/>
            <person name="Debuchy R."/>
            <person name="Gladieux P."/>
            <person name="Hiltunen Thoren M."/>
            <person name="Johannesson H."/>
        </authorList>
    </citation>
    <scope>NUCLEOTIDE SEQUENCE</scope>
    <source>
        <strain evidence="1">PSN324</strain>
    </source>
</reference>
<keyword evidence="2" id="KW-1185">Reference proteome</keyword>
<sequence>MQIRYGPPPHFTDEQVRELNAQKELHRLMNDQFLLNARLNATPRFGPAVDGVLWRRIRLGEDDGEPKTPILSILEFTLKPGVDIIHNESAPS</sequence>
<evidence type="ECO:0000313" key="1">
    <source>
        <dbReference type="EMBL" id="KAK4461513.1"/>
    </source>
</evidence>
<dbReference type="AlphaFoldDB" id="A0AAV9HMC7"/>
<name>A0AAV9HMC7_9PEZI</name>